<keyword evidence="4" id="KW-0808">Transferase</keyword>
<evidence type="ECO:0000256" key="4">
    <source>
        <dbReference type="ARBA" id="ARBA00022679"/>
    </source>
</evidence>
<dbReference type="Proteomes" id="UP000199497">
    <property type="component" value="Unassembled WGS sequence"/>
</dbReference>
<keyword evidence="6 9" id="KW-0418">Kinase</keyword>
<dbReference type="InterPro" id="IPR003594">
    <property type="entry name" value="HATPase_dom"/>
</dbReference>
<dbReference type="Gene3D" id="3.30.450.280">
    <property type="entry name" value="GAF domain"/>
    <property type="match status" value="1"/>
</dbReference>
<dbReference type="InterPro" id="IPR038424">
    <property type="entry name" value="H_kinase_PdtaS_GAF_sf"/>
</dbReference>
<dbReference type="PANTHER" id="PTHR41523">
    <property type="entry name" value="TWO-COMPONENT SYSTEM SENSOR PROTEIN"/>
    <property type="match status" value="1"/>
</dbReference>
<keyword evidence="3" id="KW-0597">Phosphoprotein</keyword>
<dbReference type="InterPro" id="IPR022066">
    <property type="entry name" value="PdtaS_GAF"/>
</dbReference>
<dbReference type="InterPro" id="IPR005467">
    <property type="entry name" value="His_kinase_dom"/>
</dbReference>
<dbReference type="EC" id="2.7.13.3" evidence="2"/>
<name>A0A1H0UZD6_9ACTN</name>
<dbReference type="Pfam" id="PF07568">
    <property type="entry name" value="HisKA_2"/>
    <property type="match status" value="1"/>
</dbReference>
<sequence length="523" mass="56944">MFVVSGTASSRRRAGLSLRVRSEGLIVSTLSDLLAEHTGLSGTTADHLQLVVAEWQLLSDLSFADFLLWVPVGEEDPAGDNRFLCVAQARPTTAPTAHSEDLVGTEVTPPDHPQLRRAVREKRICREEDPRWHMGVPVRRETIPVRLENSVVAVLSRDTNLAVPRVPSPLEISYLGSAADLCQMIADGSFPTAEPSPDVHTSPRVGDGLIRLDSAGTVVFASPNALSAYHRMGHAADLVGGQLAPLTRSLLSDPFDADEVSQRIRQALDGQPGMRIEAEARGATVLFRALPLQPRGQAAGALVLVRDVTEVKRRDRALLSKDATIREIHHRVKNNLQTVAALLRLQSRRTGNNTAKQALDESVRRVTSIALVHETLSMSVDERVDLDDVVDRVIPMMSDLASAGAGVNVRRQGRFGVVAAELATPLVMVLTELVQNALEHAFAEGEGGEVVVQAERSARWLDAVISDDGQGLPKDFSLEHAERLGLQIVRTLVESELRGSLSLRGRDQRGTEAVLRVPLKYRR</sequence>
<proteinExistence type="predicted"/>
<dbReference type="SMART" id="SM00387">
    <property type="entry name" value="HATPase_c"/>
    <property type="match status" value="1"/>
</dbReference>
<dbReference type="Gene3D" id="3.30.450.20">
    <property type="entry name" value="PAS domain"/>
    <property type="match status" value="1"/>
</dbReference>
<reference evidence="10" key="1">
    <citation type="submission" date="2016-10" db="EMBL/GenBank/DDBJ databases">
        <authorList>
            <person name="Varghese N."/>
            <person name="Submissions S."/>
        </authorList>
    </citation>
    <scope>NUCLEOTIDE SEQUENCE [LARGE SCALE GENOMIC DNA]</scope>
    <source>
        <strain evidence="10">DSM 46732</strain>
    </source>
</reference>
<dbReference type="PANTHER" id="PTHR41523:SF8">
    <property type="entry name" value="ETHYLENE RESPONSE SENSOR PROTEIN"/>
    <property type="match status" value="1"/>
</dbReference>
<dbReference type="InterPro" id="IPR013656">
    <property type="entry name" value="PAS_4"/>
</dbReference>
<dbReference type="Pfam" id="PF12282">
    <property type="entry name" value="GAF_PdtaS"/>
    <property type="match status" value="1"/>
</dbReference>
<evidence type="ECO:0000256" key="6">
    <source>
        <dbReference type="ARBA" id="ARBA00022777"/>
    </source>
</evidence>
<dbReference type="Pfam" id="PF08448">
    <property type="entry name" value="PAS_4"/>
    <property type="match status" value="1"/>
</dbReference>
<accession>A0A1H0UZD6</accession>
<dbReference type="SUPFAM" id="SSF55785">
    <property type="entry name" value="PYP-like sensor domain (PAS domain)"/>
    <property type="match status" value="1"/>
</dbReference>
<protein>
    <recommendedName>
        <fullName evidence="2">histidine kinase</fullName>
        <ecNumber evidence="2">2.7.13.3</ecNumber>
    </recommendedName>
</protein>
<dbReference type="CDD" id="cd00130">
    <property type="entry name" value="PAS"/>
    <property type="match status" value="1"/>
</dbReference>
<dbReference type="InterPro" id="IPR036890">
    <property type="entry name" value="HATPase_C_sf"/>
</dbReference>
<evidence type="ECO:0000259" key="8">
    <source>
        <dbReference type="PROSITE" id="PS50109"/>
    </source>
</evidence>
<feature type="domain" description="Histidine kinase" evidence="8">
    <location>
        <begin position="327"/>
        <end position="521"/>
    </location>
</feature>
<keyword evidence="10" id="KW-1185">Reference proteome</keyword>
<evidence type="ECO:0000256" key="5">
    <source>
        <dbReference type="ARBA" id="ARBA00022741"/>
    </source>
</evidence>
<dbReference type="SUPFAM" id="SSF55874">
    <property type="entry name" value="ATPase domain of HSP90 chaperone/DNA topoisomerase II/histidine kinase"/>
    <property type="match status" value="1"/>
</dbReference>
<keyword evidence="5" id="KW-0547">Nucleotide-binding</keyword>
<organism evidence="9 10">
    <name type="scientific">Actinopolyspora xinjiangensis</name>
    <dbReference type="NCBI Taxonomy" id="405564"/>
    <lineage>
        <taxon>Bacteria</taxon>
        <taxon>Bacillati</taxon>
        <taxon>Actinomycetota</taxon>
        <taxon>Actinomycetes</taxon>
        <taxon>Actinopolysporales</taxon>
        <taxon>Actinopolysporaceae</taxon>
        <taxon>Actinopolyspora</taxon>
    </lineage>
</organism>
<dbReference type="GO" id="GO:0005524">
    <property type="term" value="F:ATP binding"/>
    <property type="evidence" value="ECO:0007669"/>
    <property type="project" value="UniProtKB-KW"/>
</dbReference>
<dbReference type="InterPro" id="IPR011495">
    <property type="entry name" value="Sig_transdc_His_kin_sub2_dim/P"/>
</dbReference>
<keyword evidence="7" id="KW-0067">ATP-binding</keyword>
<dbReference type="AlphaFoldDB" id="A0A1H0UZD6"/>
<dbReference type="Pfam" id="PF02518">
    <property type="entry name" value="HATPase_c"/>
    <property type="match status" value="1"/>
</dbReference>
<dbReference type="InterPro" id="IPR035965">
    <property type="entry name" value="PAS-like_dom_sf"/>
</dbReference>
<gene>
    <name evidence="9" type="ORF">SAMN04487905_107241</name>
</gene>
<dbReference type="GO" id="GO:0004673">
    <property type="term" value="F:protein histidine kinase activity"/>
    <property type="evidence" value="ECO:0007669"/>
    <property type="project" value="UniProtKB-EC"/>
</dbReference>
<evidence type="ECO:0000256" key="1">
    <source>
        <dbReference type="ARBA" id="ARBA00000085"/>
    </source>
</evidence>
<evidence type="ECO:0000256" key="2">
    <source>
        <dbReference type="ARBA" id="ARBA00012438"/>
    </source>
</evidence>
<evidence type="ECO:0000256" key="3">
    <source>
        <dbReference type="ARBA" id="ARBA00022553"/>
    </source>
</evidence>
<dbReference type="Gene3D" id="3.30.565.10">
    <property type="entry name" value="Histidine kinase-like ATPase, C-terminal domain"/>
    <property type="match status" value="1"/>
</dbReference>
<evidence type="ECO:0000313" key="9">
    <source>
        <dbReference type="EMBL" id="SDP71453.1"/>
    </source>
</evidence>
<evidence type="ECO:0000256" key="7">
    <source>
        <dbReference type="ARBA" id="ARBA00022840"/>
    </source>
</evidence>
<evidence type="ECO:0000313" key="10">
    <source>
        <dbReference type="Proteomes" id="UP000199497"/>
    </source>
</evidence>
<dbReference type="InterPro" id="IPR000014">
    <property type="entry name" value="PAS"/>
</dbReference>
<comment type="catalytic activity">
    <reaction evidence="1">
        <text>ATP + protein L-histidine = ADP + protein N-phospho-L-histidine.</text>
        <dbReference type="EC" id="2.7.13.3"/>
    </reaction>
</comment>
<dbReference type="PROSITE" id="PS50109">
    <property type="entry name" value="HIS_KIN"/>
    <property type="match status" value="1"/>
</dbReference>
<dbReference type="EMBL" id="FNJR01000007">
    <property type="protein sequence ID" value="SDP71453.1"/>
    <property type="molecule type" value="Genomic_DNA"/>
</dbReference>
<dbReference type="STRING" id="405564.SAMN04487905_107241"/>